<evidence type="ECO:0000313" key="2">
    <source>
        <dbReference type="Proteomes" id="UP000053144"/>
    </source>
</evidence>
<dbReference type="PANTHER" id="PTHR33223:SF3">
    <property type="match status" value="1"/>
</dbReference>
<protein>
    <recommendedName>
        <fullName evidence="3">Retrotransposon gag domain-containing protein</fullName>
    </recommendedName>
</protein>
<sequence>MIKRTPKFHGLAHEDPHKHIKEFSWVCSSMKPAGVLEEAVMMKTFPLSLQGAARDWFLYQQYPLGGWQEM</sequence>
<evidence type="ECO:0008006" key="3">
    <source>
        <dbReference type="Google" id="ProtNLM"/>
    </source>
</evidence>
<gene>
    <name evidence="1" type="ORF">LR48_Vigan04g142900</name>
</gene>
<dbReference type="OMA" id="ARDWFLY"/>
<dbReference type="AlphaFoldDB" id="A0A0L9UET1"/>
<dbReference type="PANTHER" id="PTHR33223">
    <property type="entry name" value="CCHC-TYPE DOMAIN-CONTAINING PROTEIN"/>
    <property type="match status" value="1"/>
</dbReference>
<accession>A0A0L9UET1</accession>
<reference evidence="2" key="1">
    <citation type="journal article" date="2015" name="Proc. Natl. Acad. Sci. U.S.A.">
        <title>Genome sequencing of adzuki bean (Vigna angularis) provides insight into high starch and low fat accumulation and domestication.</title>
        <authorList>
            <person name="Yang K."/>
            <person name="Tian Z."/>
            <person name="Chen C."/>
            <person name="Luo L."/>
            <person name="Zhao B."/>
            <person name="Wang Z."/>
            <person name="Yu L."/>
            <person name="Li Y."/>
            <person name="Sun Y."/>
            <person name="Li W."/>
            <person name="Chen Y."/>
            <person name="Li Y."/>
            <person name="Zhang Y."/>
            <person name="Ai D."/>
            <person name="Zhao J."/>
            <person name="Shang C."/>
            <person name="Ma Y."/>
            <person name="Wu B."/>
            <person name="Wang M."/>
            <person name="Gao L."/>
            <person name="Sun D."/>
            <person name="Zhang P."/>
            <person name="Guo F."/>
            <person name="Wang W."/>
            <person name="Li Y."/>
            <person name="Wang J."/>
            <person name="Varshney R.K."/>
            <person name="Wang J."/>
            <person name="Ling H.Q."/>
            <person name="Wan P."/>
        </authorList>
    </citation>
    <scope>NUCLEOTIDE SEQUENCE</scope>
    <source>
        <strain evidence="2">cv. Jingnong 6</strain>
    </source>
</reference>
<evidence type="ECO:0000313" key="1">
    <source>
        <dbReference type="EMBL" id="KOM41231.1"/>
    </source>
</evidence>
<dbReference type="Proteomes" id="UP000053144">
    <property type="component" value="Chromosome 4"/>
</dbReference>
<organism evidence="1 2">
    <name type="scientific">Phaseolus angularis</name>
    <name type="common">Azuki bean</name>
    <name type="synonym">Vigna angularis</name>
    <dbReference type="NCBI Taxonomy" id="3914"/>
    <lineage>
        <taxon>Eukaryota</taxon>
        <taxon>Viridiplantae</taxon>
        <taxon>Streptophyta</taxon>
        <taxon>Embryophyta</taxon>
        <taxon>Tracheophyta</taxon>
        <taxon>Spermatophyta</taxon>
        <taxon>Magnoliopsida</taxon>
        <taxon>eudicotyledons</taxon>
        <taxon>Gunneridae</taxon>
        <taxon>Pentapetalae</taxon>
        <taxon>rosids</taxon>
        <taxon>fabids</taxon>
        <taxon>Fabales</taxon>
        <taxon>Fabaceae</taxon>
        <taxon>Papilionoideae</taxon>
        <taxon>50 kb inversion clade</taxon>
        <taxon>NPAAA clade</taxon>
        <taxon>indigoferoid/millettioid clade</taxon>
        <taxon>Phaseoleae</taxon>
        <taxon>Vigna</taxon>
    </lineage>
</organism>
<proteinExistence type="predicted"/>
<dbReference type="EMBL" id="CM003374">
    <property type="protein sequence ID" value="KOM41231.1"/>
    <property type="molecule type" value="Genomic_DNA"/>
</dbReference>
<dbReference type="Gramene" id="KOM41231">
    <property type="protein sequence ID" value="KOM41231"/>
    <property type="gene ID" value="LR48_Vigan04g142900"/>
</dbReference>
<name>A0A0L9UET1_PHAAN</name>